<feature type="transmembrane region" description="Helical" evidence="1">
    <location>
        <begin position="35"/>
        <end position="56"/>
    </location>
</feature>
<dbReference type="EMBL" id="CAEZSD010000074">
    <property type="protein sequence ID" value="CAB4534558.1"/>
    <property type="molecule type" value="Genomic_DNA"/>
</dbReference>
<dbReference type="SUPFAM" id="SSF53955">
    <property type="entry name" value="Lysozyme-like"/>
    <property type="match status" value="1"/>
</dbReference>
<keyword evidence="1" id="KW-0812">Transmembrane</keyword>
<feature type="domain" description="Transglycosylase SLT" evidence="2">
    <location>
        <begin position="134"/>
        <end position="197"/>
    </location>
</feature>
<reference evidence="3" key="1">
    <citation type="submission" date="2020-05" db="EMBL/GenBank/DDBJ databases">
        <authorList>
            <person name="Chiriac C."/>
            <person name="Salcher M."/>
            <person name="Ghai R."/>
            <person name="Kavagutti S V."/>
        </authorList>
    </citation>
    <scope>NUCLEOTIDE SEQUENCE</scope>
</reference>
<dbReference type="InterPro" id="IPR008258">
    <property type="entry name" value="Transglycosylase_SLT_dom_1"/>
</dbReference>
<dbReference type="AlphaFoldDB" id="A0A6J6B854"/>
<accession>A0A6J6B854</accession>
<dbReference type="InterPro" id="IPR023346">
    <property type="entry name" value="Lysozyme-like_dom_sf"/>
</dbReference>
<name>A0A6J6B854_9ZZZZ</name>
<keyword evidence="1" id="KW-1133">Transmembrane helix</keyword>
<organism evidence="3">
    <name type="scientific">freshwater metagenome</name>
    <dbReference type="NCBI Taxonomy" id="449393"/>
    <lineage>
        <taxon>unclassified sequences</taxon>
        <taxon>metagenomes</taxon>
        <taxon>ecological metagenomes</taxon>
    </lineage>
</organism>
<evidence type="ECO:0000313" key="3">
    <source>
        <dbReference type="EMBL" id="CAB4534558.1"/>
    </source>
</evidence>
<proteinExistence type="predicted"/>
<gene>
    <name evidence="3" type="ORF">UFOPK1399_00693</name>
</gene>
<evidence type="ECO:0000259" key="2">
    <source>
        <dbReference type="Pfam" id="PF01464"/>
    </source>
</evidence>
<protein>
    <submittedName>
        <fullName evidence="3">Unannotated protein</fullName>
    </submittedName>
</protein>
<evidence type="ECO:0000256" key="1">
    <source>
        <dbReference type="SAM" id="Phobius"/>
    </source>
</evidence>
<dbReference type="Pfam" id="PF01464">
    <property type="entry name" value="SLT"/>
    <property type="match status" value="1"/>
</dbReference>
<sequence length="211" mass="23651">MKKFALSKVRTFASAVGEFFAALSQLKLSRRSAPALWAVIGSMIFLGTAQPTAYGLEFPMTTRLELPNSANLTSKNFTVTSGAPMVSLSSQISEMAIVADISRQVEMARTVSGAKKVAKALMKSKYSWGKGQYECLNSLWKKESHWNYKAHNYRSGAHGIAQALPATKMEVISDDWRTNPLTQITWGLHYIDLRYDTPCAAWAKWRRSHYY</sequence>
<keyword evidence="1" id="KW-0472">Membrane</keyword>
<dbReference type="Gene3D" id="1.10.530.10">
    <property type="match status" value="1"/>
</dbReference>